<evidence type="ECO:0000256" key="3">
    <source>
        <dbReference type="ARBA" id="ARBA00023015"/>
    </source>
</evidence>
<organism evidence="10 11">
    <name type="scientific">Roseospira navarrensis</name>
    <dbReference type="NCBI Taxonomy" id="140058"/>
    <lineage>
        <taxon>Bacteria</taxon>
        <taxon>Pseudomonadati</taxon>
        <taxon>Pseudomonadota</taxon>
        <taxon>Alphaproteobacteria</taxon>
        <taxon>Rhodospirillales</taxon>
        <taxon>Rhodospirillaceae</taxon>
        <taxon>Roseospira</taxon>
    </lineage>
</organism>
<dbReference type="Pfam" id="PF00072">
    <property type="entry name" value="Response_reg"/>
    <property type="match status" value="1"/>
</dbReference>
<dbReference type="GO" id="GO:0000976">
    <property type="term" value="F:transcription cis-regulatory region binding"/>
    <property type="evidence" value="ECO:0007669"/>
    <property type="project" value="TreeGrafter"/>
</dbReference>
<dbReference type="SMART" id="SM00862">
    <property type="entry name" value="Trans_reg_C"/>
    <property type="match status" value="1"/>
</dbReference>
<evidence type="ECO:0000313" key="11">
    <source>
        <dbReference type="Proteomes" id="UP000434582"/>
    </source>
</evidence>
<evidence type="ECO:0000259" key="8">
    <source>
        <dbReference type="PROSITE" id="PS50110"/>
    </source>
</evidence>
<dbReference type="Gene3D" id="3.40.50.2300">
    <property type="match status" value="1"/>
</dbReference>
<evidence type="ECO:0000256" key="1">
    <source>
        <dbReference type="ARBA" id="ARBA00022553"/>
    </source>
</evidence>
<evidence type="ECO:0000256" key="2">
    <source>
        <dbReference type="ARBA" id="ARBA00023012"/>
    </source>
</evidence>
<dbReference type="Gene3D" id="1.10.10.10">
    <property type="entry name" value="Winged helix-like DNA-binding domain superfamily/Winged helix DNA-binding domain"/>
    <property type="match status" value="1"/>
</dbReference>
<proteinExistence type="predicted"/>
<dbReference type="InterPro" id="IPR011006">
    <property type="entry name" value="CheY-like_superfamily"/>
</dbReference>
<keyword evidence="4 7" id="KW-0238">DNA-binding</keyword>
<evidence type="ECO:0000313" key="10">
    <source>
        <dbReference type="EMBL" id="MQX35216.1"/>
    </source>
</evidence>
<dbReference type="EMBL" id="WIVE01000002">
    <property type="protein sequence ID" value="MQX35216.1"/>
    <property type="molecule type" value="Genomic_DNA"/>
</dbReference>
<feature type="modified residue" description="4-aspartylphosphate" evidence="6">
    <location>
        <position position="51"/>
    </location>
</feature>
<dbReference type="GO" id="GO:0006355">
    <property type="term" value="P:regulation of DNA-templated transcription"/>
    <property type="evidence" value="ECO:0007669"/>
    <property type="project" value="InterPro"/>
</dbReference>
<keyword evidence="2" id="KW-0902">Two-component regulatory system</keyword>
<dbReference type="Gene3D" id="6.10.250.690">
    <property type="match status" value="1"/>
</dbReference>
<feature type="domain" description="OmpR/PhoB-type" evidence="9">
    <location>
        <begin position="124"/>
        <end position="218"/>
    </location>
</feature>
<reference evidence="10 11" key="1">
    <citation type="submission" date="2019-10" db="EMBL/GenBank/DDBJ databases">
        <title>Draft whole-genome sequence of the purple nonsulfur photosynthetic bacterium Roseospira navarrensis DSM 15114.</title>
        <authorList>
            <person name="Kyndt J.A."/>
            <person name="Meyer T.E."/>
        </authorList>
    </citation>
    <scope>NUCLEOTIDE SEQUENCE [LARGE SCALE GENOMIC DNA]</scope>
    <source>
        <strain evidence="10 11">DSM 15114</strain>
    </source>
</reference>
<feature type="domain" description="Response regulatory" evidence="8">
    <location>
        <begin position="2"/>
        <end position="116"/>
    </location>
</feature>
<dbReference type="PROSITE" id="PS51755">
    <property type="entry name" value="OMPR_PHOB"/>
    <property type="match status" value="1"/>
</dbReference>
<dbReference type="GO" id="GO:0032993">
    <property type="term" value="C:protein-DNA complex"/>
    <property type="evidence" value="ECO:0007669"/>
    <property type="project" value="TreeGrafter"/>
</dbReference>
<dbReference type="RefSeq" id="WP_153340484.1">
    <property type="nucleotide sequence ID" value="NZ_WIVE01000002.1"/>
</dbReference>
<feature type="DNA-binding region" description="OmpR/PhoB-type" evidence="7">
    <location>
        <begin position="124"/>
        <end position="218"/>
    </location>
</feature>
<accession>A0A7X1ZAY5</accession>
<dbReference type="GO" id="GO:0000156">
    <property type="term" value="F:phosphorelay response regulator activity"/>
    <property type="evidence" value="ECO:0007669"/>
    <property type="project" value="TreeGrafter"/>
</dbReference>
<evidence type="ECO:0000256" key="7">
    <source>
        <dbReference type="PROSITE-ProRule" id="PRU01091"/>
    </source>
</evidence>
<dbReference type="InterPro" id="IPR001789">
    <property type="entry name" value="Sig_transdc_resp-reg_receiver"/>
</dbReference>
<dbReference type="InterPro" id="IPR001867">
    <property type="entry name" value="OmpR/PhoB-type_DNA-bd"/>
</dbReference>
<dbReference type="PANTHER" id="PTHR48111:SF37">
    <property type="entry name" value="RESPONSE REGULATOR PROTEIN CARR"/>
    <property type="match status" value="1"/>
</dbReference>
<keyword evidence="3" id="KW-0805">Transcription regulation</keyword>
<dbReference type="AlphaFoldDB" id="A0A7X1ZAY5"/>
<dbReference type="SUPFAM" id="SSF52172">
    <property type="entry name" value="CheY-like"/>
    <property type="match status" value="1"/>
</dbReference>
<name>A0A7X1ZAY5_9PROT</name>
<comment type="caution">
    <text evidence="10">The sequence shown here is derived from an EMBL/GenBank/DDBJ whole genome shotgun (WGS) entry which is preliminary data.</text>
</comment>
<dbReference type="GO" id="GO:0005829">
    <property type="term" value="C:cytosol"/>
    <property type="evidence" value="ECO:0007669"/>
    <property type="project" value="TreeGrafter"/>
</dbReference>
<protein>
    <submittedName>
        <fullName evidence="10">Response regulator</fullName>
    </submittedName>
</protein>
<keyword evidence="5" id="KW-0804">Transcription</keyword>
<evidence type="ECO:0000256" key="5">
    <source>
        <dbReference type="ARBA" id="ARBA00023163"/>
    </source>
</evidence>
<dbReference type="CDD" id="cd00383">
    <property type="entry name" value="trans_reg_C"/>
    <property type="match status" value="1"/>
</dbReference>
<dbReference type="FunFam" id="3.40.50.2300:FF:000002">
    <property type="entry name" value="DNA-binding response regulator PhoP"/>
    <property type="match status" value="1"/>
</dbReference>
<dbReference type="OrthoDB" id="9802426at2"/>
<dbReference type="Pfam" id="PF00486">
    <property type="entry name" value="Trans_reg_C"/>
    <property type="match status" value="1"/>
</dbReference>
<dbReference type="Proteomes" id="UP000434582">
    <property type="component" value="Unassembled WGS sequence"/>
</dbReference>
<gene>
    <name evidence="10" type="ORF">GHC57_01650</name>
</gene>
<keyword evidence="11" id="KW-1185">Reference proteome</keyword>
<dbReference type="PANTHER" id="PTHR48111">
    <property type="entry name" value="REGULATOR OF RPOS"/>
    <property type="match status" value="1"/>
</dbReference>
<sequence>MRVLVVEDDARIAQDTARALESAGYRVETCGDGEEAWFLGDTEDYDLIVLDLGLPGMDGLSVLKRWRTGGRETPVLVLTARGNWTERVEGIDAGADDYLPKPFQMEELLARARALIRRASGHGSTVLRAGRLSVDTRTLSVAVDGAPVSVSPLEYRLLAYLVHQRARVVPPPELLDHLYGDDDSREINALEAVVARLRRKLGPGIIETRRGFGYTLAGGDDPS</sequence>
<evidence type="ECO:0000256" key="4">
    <source>
        <dbReference type="ARBA" id="ARBA00023125"/>
    </source>
</evidence>
<evidence type="ECO:0000259" key="9">
    <source>
        <dbReference type="PROSITE" id="PS51755"/>
    </source>
</evidence>
<keyword evidence="1 6" id="KW-0597">Phosphoprotein</keyword>
<dbReference type="SMART" id="SM00448">
    <property type="entry name" value="REC"/>
    <property type="match status" value="1"/>
</dbReference>
<dbReference type="InterPro" id="IPR039420">
    <property type="entry name" value="WalR-like"/>
</dbReference>
<evidence type="ECO:0000256" key="6">
    <source>
        <dbReference type="PROSITE-ProRule" id="PRU00169"/>
    </source>
</evidence>
<dbReference type="PROSITE" id="PS50110">
    <property type="entry name" value="RESPONSE_REGULATORY"/>
    <property type="match status" value="1"/>
</dbReference>
<dbReference type="InterPro" id="IPR036388">
    <property type="entry name" value="WH-like_DNA-bd_sf"/>
</dbReference>